<dbReference type="EMBL" id="UYYB01103105">
    <property type="protein sequence ID" value="VDM78836.1"/>
    <property type="molecule type" value="Genomic_DNA"/>
</dbReference>
<dbReference type="Proteomes" id="UP000270094">
    <property type="component" value="Unassembled WGS sequence"/>
</dbReference>
<gene>
    <name evidence="1" type="ORF">SVUK_LOCUS13834</name>
</gene>
<dbReference type="AlphaFoldDB" id="A0A3P7J6H0"/>
<accession>A0A3P7J6H0</accession>
<protein>
    <recommendedName>
        <fullName evidence="3">Reverse transcriptase domain-containing protein</fullName>
    </recommendedName>
</protein>
<proteinExistence type="predicted"/>
<organism evidence="1 2">
    <name type="scientific">Strongylus vulgaris</name>
    <name type="common">Blood worm</name>
    <dbReference type="NCBI Taxonomy" id="40348"/>
    <lineage>
        <taxon>Eukaryota</taxon>
        <taxon>Metazoa</taxon>
        <taxon>Ecdysozoa</taxon>
        <taxon>Nematoda</taxon>
        <taxon>Chromadorea</taxon>
        <taxon>Rhabditida</taxon>
        <taxon>Rhabditina</taxon>
        <taxon>Rhabditomorpha</taxon>
        <taxon>Strongyloidea</taxon>
        <taxon>Strongylidae</taxon>
        <taxon>Strongylus</taxon>
    </lineage>
</organism>
<dbReference type="PANTHER" id="PTHR19446">
    <property type="entry name" value="REVERSE TRANSCRIPTASES"/>
    <property type="match status" value="1"/>
</dbReference>
<sequence length="112" mass="13018">MSHTLKTFKRVLETRLRAIIELPSNQCGFVKGAGAADAIHTVRVVTEKYRERREFHAAFLNMEKASDKVLYDVIWWALRKQMVPEVYIQWIKMIYHGTTSHVQTADCQNHSA</sequence>
<evidence type="ECO:0008006" key="3">
    <source>
        <dbReference type="Google" id="ProtNLM"/>
    </source>
</evidence>
<keyword evidence="2" id="KW-1185">Reference proteome</keyword>
<evidence type="ECO:0000313" key="2">
    <source>
        <dbReference type="Proteomes" id="UP000270094"/>
    </source>
</evidence>
<dbReference type="OrthoDB" id="5836144at2759"/>
<evidence type="ECO:0000313" key="1">
    <source>
        <dbReference type="EMBL" id="VDM78836.1"/>
    </source>
</evidence>
<name>A0A3P7J6H0_STRVU</name>
<reference evidence="1 2" key="1">
    <citation type="submission" date="2018-11" db="EMBL/GenBank/DDBJ databases">
        <authorList>
            <consortium name="Pathogen Informatics"/>
        </authorList>
    </citation>
    <scope>NUCLEOTIDE SEQUENCE [LARGE SCALE GENOMIC DNA]</scope>
</reference>